<dbReference type="Pfam" id="PF00072">
    <property type="entry name" value="Response_reg"/>
    <property type="match status" value="1"/>
</dbReference>
<dbReference type="EMBL" id="AGYG01000022">
    <property type="protein sequence ID" value="ENZ37114.1"/>
    <property type="molecule type" value="Genomic_DNA"/>
</dbReference>
<protein>
    <recommendedName>
        <fullName evidence="1">Stage 0 sporulation protein A homolog</fullName>
    </recommendedName>
</protein>
<dbReference type="GO" id="GO:0003677">
    <property type="term" value="F:DNA binding"/>
    <property type="evidence" value="ECO:0007669"/>
    <property type="project" value="InterPro"/>
</dbReference>
<dbReference type="Proteomes" id="UP000013041">
    <property type="component" value="Unassembled WGS sequence"/>
</dbReference>
<name>R0AWL3_9FIRM</name>
<dbReference type="InterPro" id="IPR046947">
    <property type="entry name" value="LytR-like"/>
</dbReference>
<dbReference type="SUPFAM" id="SSF52172">
    <property type="entry name" value="CheY-like"/>
    <property type="match status" value="1"/>
</dbReference>
<dbReference type="PANTHER" id="PTHR37299:SF1">
    <property type="entry name" value="STAGE 0 SPORULATION PROTEIN A HOMOLOG"/>
    <property type="match status" value="1"/>
</dbReference>
<dbReference type="InterPro" id="IPR007492">
    <property type="entry name" value="LytTR_DNA-bd_dom"/>
</dbReference>
<evidence type="ECO:0000256" key="1">
    <source>
        <dbReference type="ARBA" id="ARBA00018672"/>
    </source>
</evidence>
<dbReference type="HOGENOM" id="CLU_000445_14_2_9"/>
<comment type="caution">
    <text evidence="5">The sequence shown here is derived from an EMBL/GenBank/DDBJ whole genome shotgun (WGS) entry which is preliminary data.</text>
</comment>
<dbReference type="PATRIC" id="fig|997897.5.peg.3580"/>
<dbReference type="Gene3D" id="3.40.50.2300">
    <property type="match status" value="1"/>
</dbReference>
<dbReference type="InterPro" id="IPR011006">
    <property type="entry name" value="CheY-like_superfamily"/>
</dbReference>
<evidence type="ECO:0000256" key="3">
    <source>
        <dbReference type="PROSITE-ProRule" id="PRU00169"/>
    </source>
</evidence>
<proteinExistence type="predicted"/>
<dbReference type="SMART" id="SM00850">
    <property type="entry name" value="LytTR"/>
    <property type="match status" value="1"/>
</dbReference>
<reference evidence="5 6" key="1">
    <citation type="submission" date="2013-01" db="EMBL/GenBank/DDBJ databases">
        <title>The Genome Sequence of Clostridium bolteae 90B8.</title>
        <authorList>
            <consortium name="The Broad Institute Genome Sequencing Platform"/>
            <person name="Earl A."/>
            <person name="Ward D."/>
            <person name="Feldgarden M."/>
            <person name="Gevers D."/>
            <person name="Courvalin P."/>
            <person name="Lambert T."/>
            <person name="Walker B."/>
            <person name="Young S.K."/>
            <person name="Zeng Q."/>
            <person name="Gargeya S."/>
            <person name="Fitzgerald M."/>
            <person name="Haas B."/>
            <person name="Abouelleil A."/>
            <person name="Alvarado L."/>
            <person name="Arachchi H.M."/>
            <person name="Berlin A.M."/>
            <person name="Chapman S.B."/>
            <person name="Dewar J."/>
            <person name="Goldberg J."/>
            <person name="Griggs A."/>
            <person name="Gujja S."/>
            <person name="Hansen M."/>
            <person name="Howarth C."/>
            <person name="Imamovic A."/>
            <person name="Larimer J."/>
            <person name="McCowan C."/>
            <person name="Murphy C."/>
            <person name="Neiman D."/>
            <person name="Pearson M."/>
            <person name="Priest M."/>
            <person name="Roberts A."/>
            <person name="Saif S."/>
            <person name="Shea T."/>
            <person name="Sisk P."/>
            <person name="Sykes S."/>
            <person name="Wortman J."/>
            <person name="Nusbaum C."/>
            <person name="Birren B."/>
        </authorList>
    </citation>
    <scope>NUCLEOTIDE SEQUENCE [LARGE SCALE GENOMIC DNA]</scope>
    <source>
        <strain evidence="5 6">90B8</strain>
    </source>
</reference>
<dbReference type="Pfam" id="PF04397">
    <property type="entry name" value="LytTR"/>
    <property type="match status" value="1"/>
</dbReference>
<dbReference type="AlphaFoldDB" id="R0AWL3"/>
<comment type="function">
    <text evidence="2">May play the central regulatory role in sporulation. It may be an element of the effector pathway responsible for the activation of sporulation genes in response to nutritional stress. Spo0A may act in concert with spo0H (a sigma factor) to control the expression of some genes that are critical to the sporulation process.</text>
</comment>
<feature type="domain" description="Response regulatory" evidence="4">
    <location>
        <begin position="3"/>
        <end position="123"/>
    </location>
</feature>
<evidence type="ECO:0000313" key="6">
    <source>
        <dbReference type="Proteomes" id="UP000013041"/>
    </source>
</evidence>
<evidence type="ECO:0000256" key="2">
    <source>
        <dbReference type="ARBA" id="ARBA00024867"/>
    </source>
</evidence>
<keyword evidence="3" id="KW-0597">Phosphoprotein</keyword>
<feature type="modified residue" description="4-aspartylphosphate" evidence="3">
    <location>
        <position position="60"/>
    </location>
</feature>
<organism evidence="5 6">
    <name type="scientific">Enterocloster bolteae 90B8</name>
    <dbReference type="NCBI Taxonomy" id="997897"/>
    <lineage>
        <taxon>Bacteria</taxon>
        <taxon>Bacillati</taxon>
        <taxon>Bacillota</taxon>
        <taxon>Clostridia</taxon>
        <taxon>Lachnospirales</taxon>
        <taxon>Lachnospiraceae</taxon>
        <taxon>Enterocloster</taxon>
    </lineage>
</organism>
<evidence type="ECO:0000313" key="5">
    <source>
        <dbReference type="EMBL" id="ENZ37114.1"/>
    </source>
</evidence>
<dbReference type="PANTHER" id="PTHR37299">
    <property type="entry name" value="TRANSCRIPTIONAL REGULATOR-RELATED"/>
    <property type="match status" value="1"/>
</dbReference>
<dbReference type="RefSeq" id="WP_002572874.1">
    <property type="nucleotide sequence ID" value="NZ_KB851155.1"/>
</dbReference>
<evidence type="ECO:0000259" key="4">
    <source>
        <dbReference type="PROSITE" id="PS50110"/>
    </source>
</evidence>
<dbReference type="PROSITE" id="PS50110">
    <property type="entry name" value="RESPONSE_REGULATORY"/>
    <property type="match status" value="1"/>
</dbReference>
<gene>
    <name evidence="5" type="ORF">HMPREF1097_03384</name>
</gene>
<dbReference type="Gene3D" id="2.40.50.1020">
    <property type="entry name" value="LytTr DNA-binding domain"/>
    <property type="match status" value="1"/>
</dbReference>
<dbReference type="GO" id="GO:0000156">
    <property type="term" value="F:phosphorelay response regulator activity"/>
    <property type="evidence" value="ECO:0007669"/>
    <property type="project" value="InterPro"/>
</dbReference>
<dbReference type="SMART" id="SM00448">
    <property type="entry name" value="REC"/>
    <property type="match status" value="1"/>
</dbReference>
<sequence>MLQIAICDDEIKELERTYGMLERYREQKPELDIALRKFASSYDLLEAIDARGRFDIYLLDILMPNINGIDAGAAIRQKDGAAVLIYLTSSPDYALASYQVEAQGYLLKPFAEQVLFQCLNKTVDRLDAEDARRLLVHTEHGIEAIPFCRLCYVETYNRRLYCHLSDGTTVKSLTLRGRFEEIIQPLYGDGRFVQTAAAFIVNMQHVRSVVTKGFVMTDGVDIPISRTFAKARKIYLNYLLERGRET</sequence>
<dbReference type="InterPro" id="IPR001789">
    <property type="entry name" value="Sig_transdc_resp-reg_receiver"/>
</dbReference>
<accession>R0AWL3</accession>